<dbReference type="AlphaFoldDB" id="A0A1B6EXG3"/>
<keyword evidence="1" id="KW-0732">Signal</keyword>
<feature type="chain" id="PRO_5008582544" description="Attacin C-terminal domain-containing protein" evidence="1">
    <location>
        <begin position="19"/>
        <end position="111"/>
    </location>
</feature>
<dbReference type="EMBL" id="GECZ01027117">
    <property type="protein sequence ID" value="JAS42652.1"/>
    <property type="molecule type" value="Transcribed_RNA"/>
</dbReference>
<feature type="signal peptide" evidence="1">
    <location>
        <begin position="1"/>
        <end position="18"/>
    </location>
</feature>
<protein>
    <recommendedName>
        <fullName evidence="4">Attacin C-terminal domain-containing protein</fullName>
    </recommendedName>
</protein>
<dbReference type="EMBL" id="GECZ01029868">
    <property type="protein sequence ID" value="JAS39901.1"/>
    <property type="molecule type" value="Transcribed_RNA"/>
</dbReference>
<sequence>MQLSIVVFSVVAVVVVVGQDNRDWHVGADSVRPSGTVVHGHANIPLHRGSNGGQVDANVHGSRVFGGPYNRQQTVGGGLQYQHPSGVRGGLDVTHSRGQGNTYGASVSIPF</sequence>
<reference evidence="3" key="1">
    <citation type="submission" date="2015-11" db="EMBL/GenBank/DDBJ databases">
        <title>De novo transcriptome assembly of four potential Pierce s Disease insect vectors from Arizona vineyards.</title>
        <authorList>
            <person name="Tassone E.E."/>
        </authorList>
    </citation>
    <scope>NUCLEOTIDE SEQUENCE</scope>
</reference>
<organism evidence="3">
    <name type="scientific">Cuerna arida</name>
    <dbReference type="NCBI Taxonomy" id="1464854"/>
    <lineage>
        <taxon>Eukaryota</taxon>
        <taxon>Metazoa</taxon>
        <taxon>Ecdysozoa</taxon>
        <taxon>Arthropoda</taxon>
        <taxon>Hexapoda</taxon>
        <taxon>Insecta</taxon>
        <taxon>Pterygota</taxon>
        <taxon>Neoptera</taxon>
        <taxon>Paraneoptera</taxon>
        <taxon>Hemiptera</taxon>
        <taxon>Auchenorrhyncha</taxon>
        <taxon>Membracoidea</taxon>
        <taxon>Cicadellidae</taxon>
        <taxon>Cicadellinae</taxon>
        <taxon>Proconiini</taxon>
        <taxon>Cuerna</taxon>
    </lineage>
</organism>
<evidence type="ECO:0000313" key="3">
    <source>
        <dbReference type="EMBL" id="JAS42652.1"/>
    </source>
</evidence>
<gene>
    <name evidence="2" type="ORF">g.32811</name>
    <name evidence="3" type="ORF">g.32813</name>
</gene>
<evidence type="ECO:0000313" key="2">
    <source>
        <dbReference type="EMBL" id="JAS39901.1"/>
    </source>
</evidence>
<evidence type="ECO:0000256" key="1">
    <source>
        <dbReference type="SAM" id="SignalP"/>
    </source>
</evidence>
<name>A0A1B6EXG3_9HEMI</name>
<proteinExistence type="predicted"/>
<accession>A0A1B6EXG3</accession>
<evidence type="ECO:0008006" key="4">
    <source>
        <dbReference type="Google" id="ProtNLM"/>
    </source>
</evidence>